<evidence type="ECO:0000313" key="1">
    <source>
        <dbReference type="EnsemblPlants" id="AVESA.00010b.r2.6CG1128310.1.CDS"/>
    </source>
</evidence>
<name>A0ACD5Z9E6_AVESA</name>
<reference evidence="1" key="2">
    <citation type="submission" date="2025-09" db="UniProtKB">
        <authorList>
            <consortium name="EnsemblPlants"/>
        </authorList>
    </citation>
    <scope>IDENTIFICATION</scope>
</reference>
<sequence>MGNKRGKNNSKAGSSTRGNTQKTTVESDAAMKPDTHSRSFSSQKDMSNNSLSDTDVDERAGNSYPGIRNYPTTQHQHRSNRVGVGMGNKRGKNNSKAGSSTRGNTQKTTVESDAAMKPDTHSRSFSSQKDMSNNSLSDTDVDERAGADGEAILWEEANEIYSDAILKLPDVGKDMVDHDAEQYINEAIRMLGLERTKRMKITSRPLNKCQVPTPPRDLTNKFFRCEGFSKDAELAFAEKSTTFTVLEPVLKEAPSAMTNTLAQEFIRSPFKLWWNDSSLKLQTSIPYHHKFLLWARMMLVSAEDKEMLLKADIFRGVLASLYQIPINTSLLAAFLTFWNSEGHTLVTTQGEMGYPLIAMYDTMGIPISAYTDAWVLQQEGSYSHVTLQSWIDHFIGEDLGATVKTQAPMPRIVRVLHTAYTDAWVLQQEGSYSHVTLQSWIDHFIGEDLGATVKTQAPMPSHFYADPEDPLLSRLDFRTLELQNRWSARFSNYRVFHQQQYGRVIYRAAFIAAWLCTYCVPVHMGAYIRPEVFCAAARLAQGVRLAIGTASMAHLYQSLDNASQNIIDGSESASECQLAIPAHFIMGWFSSYWKMTPSQPGVNPKITHFPPFVTDAWRITSTEISLFEAHRLFIDLATDNESLLSLSFLGKSCIRFPKSESEVLLSDARESVDGTRNTIRITTIDMLISSSVGAVTHTRCQFHHNLVYCPHRFARMHACDQDVPDFFMEGPNGQFLLQFSTYLKGTREETTEHLQRRHLAYYFPTGHRFHLQPLSRRTKCSAEYKKWCMSALNFFTKADMICSGQEPPCTPQGDEINASSITAACASKIKSKNTARVVTPAPTSSKGNETAPDSGVSTIGATLLNKGTQGVSKATKNKASKRSSIPVVTHSLEENIPTSGKKNNTACDGEKIRTIPELETMTVIPPVDKVFIRKRSNPKDLAARFLKLSSSHKDGRDQKEDVAIIEAPVPISSRTEVSLPGDINVLQGNRGKRSSPQHVPDEEKTDLLAPVVEDQELDVMIEQQGDHDDGSPIKKQRLDCPDGGHNLEVALSKAAALKSSLDQTVKCYLNSVGDEFTILKRNPDENCISKHGERTGIVVPQFTDPILRSMMGYIHSDLKRIHKLIASPILDKISLSTRIGRVLNSWRNMLQDKIPQEVQELMSELERLRENLNSKVEHAVSFSISSMRADEEHVKEQLSIGQKSHGSIMVGFNSLKDYGSVWDTLKDEVKQRKKEQVAKIKELTDALGNARSKLFLEQEYEKKLHQLHSQYDEIVSGASDALSRLEKTLAQGSSCLESITKAIEKAGSLGDSELPISLREQLKFVESCVVEGVDDNDE</sequence>
<dbReference type="EnsemblPlants" id="AVESA.00010b.r2.6CG1128310.1">
    <property type="protein sequence ID" value="AVESA.00010b.r2.6CG1128310.1.CDS"/>
    <property type="gene ID" value="AVESA.00010b.r2.6CG1128310"/>
</dbReference>
<proteinExistence type="predicted"/>
<accession>A0ACD5Z9E6</accession>
<reference evidence="1" key="1">
    <citation type="submission" date="2021-05" db="EMBL/GenBank/DDBJ databases">
        <authorList>
            <person name="Scholz U."/>
            <person name="Mascher M."/>
            <person name="Fiebig A."/>
        </authorList>
    </citation>
    <scope>NUCLEOTIDE SEQUENCE [LARGE SCALE GENOMIC DNA]</scope>
</reference>
<organism evidence="1 2">
    <name type="scientific">Avena sativa</name>
    <name type="common">Oat</name>
    <dbReference type="NCBI Taxonomy" id="4498"/>
    <lineage>
        <taxon>Eukaryota</taxon>
        <taxon>Viridiplantae</taxon>
        <taxon>Streptophyta</taxon>
        <taxon>Embryophyta</taxon>
        <taxon>Tracheophyta</taxon>
        <taxon>Spermatophyta</taxon>
        <taxon>Magnoliopsida</taxon>
        <taxon>Liliopsida</taxon>
        <taxon>Poales</taxon>
        <taxon>Poaceae</taxon>
        <taxon>BOP clade</taxon>
        <taxon>Pooideae</taxon>
        <taxon>Poodae</taxon>
        <taxon>Poeae</taxon>
        <taxon>Poeae Chloroplast Group 1 (Aveneae type)</taxon>
        <taxon>Aveninae</taxon>
        <taxon>Avena</taxon>
    </lineage>
</organism>
<dbReference type="Proteomes" id="UP001732700">
    <property type="component" value="Chromosome 6C"/>
</dbReference>
<protein>
    <submittedName>
        <fullName evidence="1">Uncharacterized protein</fullName>
    </submittedName>
</protein>
<evidence type="ECO:0000313" key="2">
    <source>
        <dbReference type="Proteomes" id="UP001732700"/>
    </source>
</evidence>
<keyword evidence="2" id="KW-1185">Reference proteome</keyword>